<sequence length="103" mass="11118">MYKAHRLAGAELTQTERFALLALRNRAQLFAWERALMAAPTMHRLAALGLATQDGGRWDPTARGIELIARLSGQDLGSIAMRDASATAGHDEGDAHVVARNVP</sequence>
<protein>
    <submittedName>
        <fullName evidence="1">Uncharacterized protein</fullName>
    </submittedName>
</protein>
<dbReference type="EMBL" id="JASGBI010000001">
    <property type="protein sequence ID" value="MDI9239674.1"/>
    <property type="molecule type" value="Genomic_DNA"/>
</dbReference>
<accession>A0ABT6XHY0</accession>
<organism evidence="1 2">
    <name type="scientific">Lysobacter stagni</name>
    <dbReference type="NCBI Taxonomy" id="3045172"/>
    <lineage>
        <taxon>Bacteria</taxon>
        <taxon>Pseudomonadati</taxon>
        <taxon>Pseudomonadota</taxon>
        <taxon>Gammaproteobacteria</taxon>
        <taxon>Lysobacterales</taxon>
        <taxon>Lysobacteraceae</taxon>
        <taxon>Lysobacter</taxon>
    </lineage>
</organism>
<proteinExistence type="predicted"/>
<gene>
    <name evidence="1" type="ORF">QLQ15_12240</name>
</gene>
<name>A0ABT6XHY0_9GAMM</name>
<dbReference type="Proteomes" id="UP001321580">
    <property type="component" value="Unassembled WGS sequence"/>
</dbReference>
<reference evidence="1 2" key="1">
    <citation type="submission" date="2023-05" db="EMBL/GenBank/DDBJ databases">
        <title>Lysobacter sp. strain LF1 Genome sequencing and assembly.</title>
        <authorList>
            <person name="Jung Y."/>
        </authorList>
    </citation>
    <scope>NUCLEOTIDE SEQUENCE [LARGE SCALE GENOMIC DNA]</scope>
    <source>
        <strain evidence="1 2">LF1</strain>
    </source>
</reference>
<keyword evidence="2" id="KW-1185">Reference proteome</keyword>
<evidence type="ECO:0000313" key="1">
    <source>
        <dbReference type="EMBL" id="MDI9239674.1"/>
    </source>
</evidence>
<comment type="caution">
    <text evidence="1">The sequence shown here is derived from an EMBL/GenBank/DDBJ whole genome shotgun (WGS) entry which is preliminary data.</text>
</comment>
<dbReference type="RefSeq" id="WP_283213047.1">
    <property type="nucleotide sequence ID" value="NZ_JASGBI010000001.1"/>
</dbReference>
<evidence type="ECO:0000313" key="2">
    <source>
        <dbReference type="Proteomes" id="UP001321580"/>
    </source>
</evidence>